<evidence type="ECO:0000256" key="1">
    <source>
        <dbReference type="SAM" id="Coils"/>
    </source>
</evidence>
<keyword evidence="2" id="KW-0472">Membrane</keyword>
<keyword evidence="2" id="KW-0812">Transmembrane</keyword>
<organism evidence="3 4">
    <name type="scientific">Agromyces tropicus</name>
    <dbReference type="NCBI Taxonomy" id="555371"/>
    <lineage>
        <taxon>Bacteria</taxon>
        <taxon>Bacillati</taxon>
        <taxon>Actinomycetota</taxon>
        <taxon>Actinomycetes</taxon>
        <taxon>Micrococcales</taxon>
        <taxon>Microbacteriaceae</taxon>
        <taxon>Agromyces</taxon>
    </lineage>
</organism>
<evidence type="ECO:0000313" key="4">
    <source>
        <dbReference type="Proteomes" id="UP001501196"/>
    </source>
</evidence>
<keyword evidence="4" id="KW-1185">Reference proteome</keyword>
<evidence type="ECO:0000256" key="2">
    <source>
        <dbReference type="SAM" id="Phobius"/>
    </source>
</evidence>
<gene>
    <name evidence="3" type="ORF">GCM10009819_34900</name>
</gene>
<sequence>MPDAAAWLPSLVVFGAAALAFAAGLIVFRRLGVRREVRDADAARELETAAKARLVGADEAVRDALQEIRFADAQFGAETARELERTVAQARGWLREAFLLQQRLDDAEPDTAAERRGWSTRIAMLCDSVERSLADSDAVLASRRAAERGAADDAPALRDRASRLRTRAADAASTLERLASRFSASALAGAGGSLSRAEHDLAVATGAIDEAGERLDGRAAAPVAGLLERSAHALDRAEGELSRVEHVELDLAQASADAAEQAAALDEELIAARRERDRAADVDAGSALAVAIGELSPLLVGRESRAGDPFAERDRLRAARDRLEAARATTRRAGDRLDGARGALPGAIAIAESQIRVAADAVERARRFAGADARTRLAEAERQLGIARRESDPVAALDAARRAAARASDAEALAHYAALHR</sequence>
<feature type="coiled-coil region" evidence="1">
    <location>
        <begin position="255"/>
        <end position="282"/>
    </location>
</feature>
<proteinExistence type="predicted"/>
<keyword evidence="1" id="KW-0175">Coiled coil</keyword>
<reference evidence="3 4" key="1">
    <citation type="journal article" date="2019" name="Int. J. Syst. Evol. Microbiol.">
        <title>The Global Catalogue of Microorganisms (GCM) 10K type strain sequencing project: providing services to taxonomists for standard genome sequencing and annotation.</title>
        <authorList>
            <consortium name="The Broad Institute Genomics Platform"/>
            <consortium name="The Broad Institute Genome Sequencing Center for Infectious Disease"/>
            <person name="Wu L."/>
            <person name="Ma J."/>
        </authorList>
    </citation>
    <scope>NUCLEOTIDE SEQUENCE [LARGE SCALE GENOMIC DNA]</scope>
    <source>
        <strain evidence="3 4">JCM 15672</strain>
    </source>
</reference>
<protein>
    <recommendedName>
        <fullName evidence="5">TPM domain-containing protein</fullName>
    </recommendedName>
</protein>
<name>A0ABN2UX81_9MICO</name>
<keyword evidence="2" id="KW-1133">Transmembrane helix</keyword>
<evidence type="ECO:0000313" key="3">
    <source>
        <dbReference type="EMBL" id="GAA2044794.1"/>
    </source>
</evidence>
<dbReference type="RefSeq" id="WP_344377942.1">
    <property type="nucleotide sequence ID" value="NZ_BAAAPW010000007.1"/>
</dbReference>
<dbReference type="Proteomes" id="UP001501196">
    <property type="component" value="Unassembled WGS sequence"/>
</dbReference>
<evidence type="ECO:0008006" key="5">
    <source>
        <dbReference type="Google" id="ProtNLM"/>
    </source>
</evidence>
<accession>A0ABN2UX81</accession>
<dbReference type="EMBL" id="BAAAPW010000007">
    <property type="protein sequence ID" value="GAA2044794.1"/>
    <property type="molecule type" value="Genomic_DNA"/>
</dbReference>
<feature type="transmembrane region" description="Helical" evidence="2">
    <location>
        <begin position="6"/>
        <end position="28"/>
    </location>
</feature>
<comment type="caution">
    <text evidence="3">The sequence shown here is derived from an EMBL/GenBank/DDBJ whole genome shotgun (WGS) entry which is preliminary data.</text>
</comment>